<evidence type="ECO:0000313" key="3">
    <source>
        <dbReference type="EMBL" id="GEB50427.1"/>
    </source>
</evidence>
<keyword evidence="2" id="KW-0812">Transmembrane</keyword>
<accession>A0A4Y3R0I2</accession>
<feature type="transmembrane region" description="Helical" evidence="2">
    <location>
        <begin position="7"/>
        <end position="24"/>
    </location>
</feature>
<dbReference type="Proteomes" id="UP000319210">
    <property type="component" value="Unassembled WGS sequence"/>
</dbReference>
<organism evidence="3 4">
    <name type="scientific">Streptomyces cacaoi</name>
    <dbReference type="NCBI Taxonomy" id="1898"/>
    <lineage>
        <taxon>Bacteria</taxon>
        <taxon>Bacillati</taxon>
        <taxon>Actinomycetota</taxon>
        <taxon>Actinomycetes</taxon>
        <taxon>Kitasatosporales</taxon>
        <taxon>Streptomycetaceae</taxon>
        <taxon>Streptomyces</taxon>
    </lineage>
</organism>
<comment type="caution">
    <text evidence="3">The sequence shown here is derived from an EMBL/GenBank/DDBJ whole genome shotgun (WGS) entry which is preliminary data.</text>
</comment>
<proteinExistence type="predicted"/>
<sequence length="99" mass="10654">MKTVKKIADRIVGSIVLLLVLSFFDWGVKVAAAAIVTSPVWGPWLVIRAAAKRRSLAQESHEGEEAGGPEGVSDIPPPPAHQPVATYEGYRVFPLPPLE</sequence>
<evidence type="ECO:0000256" key="1">
    <source>
        <dbReference type="SAM" id="MobiDB-lite"/>
    </source>
</evidence>
<gene>
    <name evidence="3" type="ORF">SCA03_29780</name>
</gene>
<feature type="region of interest" description="Disordered" evidence="1">
    <location>
        <begin position="57"/>
        <end position="86"/>
    </location>
</feature>
<keyword evidence="4" id="KW-1185">Reference proteome</keyword>
<name>A0A4Y3R0I2_STRCI</name>
<dbReference type="AlphaFoldDB" id="A0A4Y3R0I2"/>
<evidence type="ECO:0000256" key="2">
    <source>
        <dbReference type="SAM" id="Phobius"/>
    </source>
</evidence>
<keyword evidence="2" id="KW-1133">Transmembrane helix</keyword>
<protein>
    <submittedName>
        <fullName evidence="3">Uncharacterized protein</fullName>
    </submittedName>
</protein>
<evidence type="ECO:0000313" key="4">
    <source>
        <dbReference type="Proteomes" id="UP000319210"/>
    </source>
</evidence>
<keyword evidence="2" id="KW-0472">Membrane</keyword>
<reference evidence="3 4" key="1">
    <citation type="submission" date="2019-06" db="EMBL/GenBank/DDBJ databases">
        <title>Whole genome shotgun sequence of Streptomyces cacaoi subsp. cacaoi NBRC 12748.</title>
        <authorList>
            <person name="Hosoyama A."/>
            <person name="Uohara A."/>
            <person name="Ohji S."/>
            <person name="Ichikawa N."/>
        </authorList>
    </citation>
    <scope>NUCLEOTIDE SEQUENCE [LARGE SCALE GENOMIC DNA]</scope>
    <source>
        <strain evidence="3 4">NBRC 12748</strain>
    </source>
</reference>
<dbReference type="EMBL" id="BJMM01000012">
    <property type="protein sequence ID" value="GEB50427.1"/>
    <property type="molecule type" value="Genomic_DNA"/>
</dbReference>